<dbReference type="Gene3D" id="1.10.10.2120">
    <property type="match status" value="1"/>
</dbReference>
<protein>
    <recommendedName>
        <fullName evidence="1">Peptidase C45 hydrolase domain-containing protein</fullName>
    </recommendedName>
</protein>
<dbReference type="PANTHER" id="PTHR34180">
    <property type="entry name" value="PEPTIDASE C45"/>
    <property type="match status" value="1"/>
</dbReference>
<dbReference type="InterPro" id="IPR047794">
    <property type="entry name" value="C45_proenzyme-like"/>
</dbReference>
<reference evidence="2" key="1">
    <citation type="journal article" date="2014" name="Front. Microbiol.">
        <title>High frequency of phylogenetically diverse reductive dehalogenase-homologous genes in deep subseafloor sedimentary metagenomes.</title>
        <authorList>
            <person name="Kawai M."/>
            <person name="Futagami T."/>
            <person name="Toyoda A."/>
            <person name="Takaki Y."/>
            <person name="Nishi S."/>
            <person name="Hori S."/>
            <person name="Arai W."/>
            <person name="Tsubouchi T."/>
            <person name="Morono Y."/>
            <person name="Uchiyama I."/>
            <person name="Ito T."/>
            <person name="Fujiyama A."/>
            <person name="Inagaki F."/>
            <person name="Takami H."/>
        </authorList>
    </citation>
    <scope>NUCLEOTIDE SEQUENCE</scope>
    <source>
        <strain evidence="2">Expedition CK06-06</strain>
    </source>
</reference>
<gene>
    <name evidence="2" type="ORF">S01H1_56043</name>
</gene>
<dbReference type="Gene3D" id="3.60.60.10">
    <property type="entry name" value="Penicillin V Acylase, Chain A"/>
    <property type="match status" value="1"/>
</dbReference>
<dbReference type="NCBIfam" id="NF040521">
    <property type="entry name" value="C45_proenzyme"/>
    <property type="match status" value="1"/>
</dbReference>
<dbReference type="EMBL" id="BARS01036463">
    <property type="protein sequence ID" value="GAG15547.1"/>
    <property type="molecule type" value="Genomic_DNA"/>
</dbReference>
<dbReference type="Pfam" id="PF03417">
    <property type="entry name" value="AAT"/>
    <property type="match status" value="1"/>
</dbReference>
<feature type="domain" description="Peptidase C45 hydrolase" evidence="1">
    <location>
        <begin position="169"/>
        <end position="242"/>
    </location>
</feature>
<dbReference type="InterPro" id="IPR005079">
    <property type="entry name" value="Peptidase_C45_hydrolase"/>
</dbReference>
<sequence>MGIRLIELSGSYRQMGRAHGEQFRDAIHEFAARRLEACVRQAESTGWPDPQADVLGFCESTLVAHQRFAPAVYEEFRGIAEGAEIGLDRLMMCNGLTDVIDVFGAGPDAPAGCTAWLAAPEATADGFVLAGQTWDMHPWAEPFVVAFRRRPDDAPAGVALTTTGCLSLIGLNEAGIAVGNNNLQPTDARAGVMYLAIIHQVLAQTSLASAVNAITAASRMSGHNYYLAGPEGQIADVETTATR</sequence>
<organism evidence="2">
    <name type="scientific">marine sediment metagenome</name>
    <dbReference type="NCBI Taxonomy" id="412755"/>
    <lineage>
        <taxon>unclassified sequences</taxon>
        <taxon>metagenomes</taxon>
        <taxon>ecological metagenomes</taxon>
    </lineage>
</organism>
<dbReference type="AlphaFoldDB" id="X0VWR6"/>
<dbReference type="InterPro" id="IPR047801">
    <property type="entry name" value="Peptidase_C45"/>
</dbReference>
<accession>X0VWR6</accession>
<feature type="non-terminal residue" evidence="2">
    <location>
        <position position="243"/>
    </location>
</feature>
<dbReference type="PANTHER" id="PTHR34180:SF1">
    <property type="entry name" value="BETA-ALANYL-DOPAMINE_CARCININE HYDROLASE"/>
    <property type="match status" value="1"/>
</dbReference>
<evidence type="ECO:0000313" key="2">
    <source>
        <dbReference type="EMBL" id="GAG15547.1"/>
    </source>
</evidence>
<proteinExistence type="predicted"/>
<evidence type="ECO:0000259" key="1">
    <source>
        <dbReference type="Pfam" id="PF03417"/>
    </source>
</evidence>
<name>X0VWR6_9ZZZZ</name>
<comment type="caution">
    <text evidence="2">The sequence shown here is derived from an EMBL/GenBank/DDBJ whole genome shotgun (WGS) entry which is preliminary data.</text>
</comment>